<dbReference type="PROSITE" id="PS51819">
    <property type="entry name" value="VOC"/>
    <property type="match status" value="1"/>
</dbReference>
<dbReference type="SUPFAM" id="SSF54593">
    <property type="entry name" value="Glyoxalase/Bleomycin resistance protein/Dihydroxybiphenyl dioxygenase"/>
    <property type="match status" value="1"/>
</dbReference>
<dbReference type="EMBL" id="CP019480">
    <property type="protein sequence ID" value="UQC90314.1"/>
    <property type="molecule type" value="Genomic_DNA"/>
</dbReference>
<dbReference type="CDD" id="cd07253">
    <property type="entry name" value="GLOD5"/>
    <property type="match status" value="1"/>
</dbReference>
<dbReference type="Pfam" id="PF00903">
    <property type="entry name" value="Glyoxalase"/>
    <property type="match status" value="1"/>
</dbReference>
<dbReference type="RefSeq" id="XP_049151915.1">
    <property type="nucleotide sequence ID" value="XM_049294768.1"/>
</dbReference>
<comment type="similarity">
    <text evidence="1">Belongs to the glyoxalase I family.</text>
</comment>
<dbReference type="Proteomes" id="UP000830671">
    <property type="component" value="Chromosome 8"/>
</dbReference>
<dbReference type="AlphaFoldDB" id="A0A9Q8T6Q1"/>
<protein>
    <submittedName>
        <fullName evidence="4">Biphenyl-2,3-diol 1,2-dioxygenase</fullName>
    </submittedName>
</protein>
<dbReference type="InterPro" id="IPR029068">
    <property type="entry name" value="Glyas_Bleomycin-R_OHBP_Dase"/>
</dbReference>
<reference evidence="4" key="1">
    <citation type="journal article" date="2021" name="Mol. Plant Microbe Interact.">
        <title>Complete Genome Sequence of the Plant-Pathogenic Fungus Colletotrichum lupini.</title>
        <authorList>
            <person name="Baroncelli R."/>
            <person name="Pensec F."/>
            <person name="Da Lio D."/>
            <person name="Boufleur T."/>
            <person name="Vicente I."/>
            <person name="Sarrocco S."/>
            <person name="Picot A."/>
            <person name="Baraldi E."/>
            <person name="Sukno S."/>
            <person name="Thon M."/>
            <person name="Le Floch G."/>
        </authorList>
    </citation>
    <scope>NUCLEOTIDE SEQUENCE</scope>
    <source>
        <strain evidence="4">IMI 504893</strain>
    </source>
</reference>
<proteinExistence type="inferred from homology"/>
<dbReference type="KEGG" id="clup:CLUP02_15844"/>
<evidence type="ECO:0000256" key="2">
    <source>
        <dbReference type="SAM" id="MobiDB-lite"/>
    </source>
</evidence>
<evidence type="ECO:0000313" key="5">
    <source>
        <dbReference type="Proteomes" id="UP000830671"/>
    </source>
</evidence>
<dbReference type="PANTHER" id="PTHR21366">
    <property type="entry name" value="GLYOXALASE FAMILY PROTEIN"/>
    <property type="match status" value="1"/>
</dbReference>
<name>A0A9Q8T6Q1_9PEZI</name>
<keyword evidence="5" id="KW-1185">Reference proteome</keyword>
<dbReference type="InterPro" id="IPR050383">
    <property type="entry name" value="GlyoxalaseI/FosfomycinResist"/>
</dbReference>
<dbReference type="InterPro" id="IPR004360">
    <property type="entry name" value="Glyas_Fos-R_dOase_dom"/>
</dbReference>
<organism evidence="4 5">
    <name type="scientific">Colletotrichum lupini</name>
    <dbReference type="NCBI Taxonomy" id="145971"/>
    <lineage>
        <taxon>Eukaryota</taxon>
        <taxon>Fungi</taxon>
        <taxon>Dikarya</taxon>
        <taxon>Ascomycota</taxon>
        <taxon>Pezizomycotina</taxon>
        <taxon>Sordariomycetes</taxon>
        <taxon>Hypocreomycetidae</taxon>
        <taxon>Glomerellales</taxon>
        <taxon>Glomerellaceae</taxon>
        <taxon>Colletotrichum</taxon>
        <taxon>Colletotrichum acutatum species complex</taxon>
    </lineage>
</organism>
<feature type="domain" description="VOC" evidence="3">
    <location>
        <begin position="73"/>
        <end position="203"/>
    </location>
</feature>
<dbReference type="GeneID" id="73349778"/>
<evidence type="ECO:0000313" key="4">
    <source>
        <dbReference type="EMBL" id="UQC90314.1"/>
    </source>
</evidence>
<dbReference type="Gene3D" id="3.10.180.10">
    <property type="entry name" value="2,3-Dihydroxybiphenyl 1,2-Dioxygenase, domain 1"/>
    <property type="match status" value="1"/>
</dbReference>
<gene>
    <name evidence="4" type="ORF">CLUP02_15844</name>
</gene>
<feature type="region of interest" description="Disordered" evidence="2">
    <location>
        <begin position="1"/>
        <end position="40"/>
    </location>
</feature>
<dbReference type="InterPro" id="IPR037523">
    <property type="entry name" value="VOC_core"/>
</dbReference>
<sequence length="205" mass="22398">MWGPGESKLGAGSASRTLRKLGTRPQARPKPPPLPRLDLSRQSNLQSAKALGFHRTFVPRSITMSGARAVVKTLDHLVLTCASVPKTVQWYTKYLGMKAETFTSPLDPSVQRHALKFGTHKINLHQQGKEFEPKAKTALPGTADLCFLVEDGTNLEELIKGFQGDGVQVLEGEKVVARTGAQGPIQSVYVRDPDGNLIELSHYKS</sequence>
<accession>A0A9Q8T6Q1</accession>
<dbReference type="PANTHER" id="PTHR21366:SF14">
    <property type="entry name" value="GLYOXALASE DOMAIN-CONTAINING PROTEIN 5"/>
    <property type="match status" value="1"/>
</dbReference>
<evidence type="ECO:0000259" key="3">
    <source>
        <dbReference type="PROSITE" id="PS51819"/>
    </source>
</evidence>
<evidence type="ECO:0000256" key="1">
    <source>
        <dbReference type="ARBA" id="ARBA00010363"/>
    </source>
</evidence>